<evidence type="ECO:0008006" key="3">
    <source>
        <dbReference type="Google" id="ProtNLM"/>
    </source>
</evidence>
<proteinExistence type="predicted"/>
<keyword evidence="2" id="KW-1185">Reference proteome</keyword>
<protein>
    <recommendedName>
        <fullName evidence="3">Anti sigma-E protein RseA N-terminal domain-containing protein</fullName>
    </recommendedName>
</protein>
<organism evidence="1 2">
    <name type="scientific">Kiloniella antarctica</name>
    <dbReference type="NCBI Taxonomy" id="1550907"/>
    <lineage>
        <taxon>Bacteria</taxon>
        <taxon>Pseudomonadati</taxon>
        <taxon>Pseudomonadota</taxon>
        <taxon>Alphaproteobacteria</taxon>
        <taxon>Rhodospirillales</taxon>
        <taxon>Kiloniellaceae</taxon>
        <taxon>Kiloniella</taxon>
    </lineage>
</organism>
<dbReference type="Proteomes" id="UP001597294">
    <property type="component" value="Unassembled WGS sequence"/>
</dbReference>
<dbReference type="RefSeq" id="WP_380252730.1">
    <property type="nucleotide sequence ID" value="NZ_JBHUII010000007.1"/>
</dbReference>
<evidence type="ECO:0000313" key="2">
    <source>
        <dbReference type="Proteomes" id="UP001597294"/>
    </source>
</evidence>
<name>A0ABW5BPE5_9PROT</name>
<gene>
    <name evidence="1" type="ORF">ACFSKO_14155</name>
</gene>
<sequence length="155" mass="18051">MMDRPPLDRQDKEKLQFLLDCYGAYEHHWPKEKRTWMLEQFNKSTEAQKLRQNAIELDNLLDLAPSEPNVDHLMETILADVPVAKNKGSLLWNWWPYESLWRPLSALTMAGAFGLILGTSSPNWIYDQENIELQEDYIAFSEASFSSDFLEGEIN</sequence>
<comment type="caution">
    <text evidence="1">The sequence shown here is derived from an EMBL/GenBank/DDBJ whole genome shotgun (WGS) entry which is preliminary data.</text>
</comment>
<dbReference type="EMBL" id="JBHUII010000007">
    <property type="protein sequence ID" value="MFD2206770.1"/>
    <property type="molecule type" value="Genomic_DNA"/>
</dbReference>
<reference evidence="2" key="1">
    <citation type="journal article" date="2019" name="Int. J. Syst. Evol. Microbiol.">
        <title>The Global Catalogue of Microorganisms (GCM) 10K type strain sequencing project: providing services to taxonomists for standard genome sequencing and annotation.</title>
        <authorList>
            <consortium name="The Broad Institute Genomics Platform"/>
            <consortium name="The Broad Institute Genome Sequencing Center for Infectious Disease"/>
            <person name="Wu L."/>
            <person name="Ma J."/>
        </authorList>
    </citation>
    <scope>NUCLEOTIDE SEQUENCE [LARGE SCALE GENOMIC DNA]</scope>
    <source>
        <strain evidence="2">CGMCC 4.7192</strain>
    </source>
</reference>
<evidence type="ECO:0000313" key="1">
    <source>
        <dbReference type="EMBL" id="MFD2206770.1"/>
    </source>
</evidence>
<accession>A0ABW5BPE5</accession>